<dbReference type="PANTHER" id="PTHR12684:SF2">
    <property type="entry name" value="TRNA 2'-PHOSPHOTRANSFERASE 1"/>
    <property type="match status" value="1"/>
</dbReference>
<dbReference type="InterPro" id="IPR002745">
    <property type="entry name" value="Ptrans_KptA/Tpt1"/>
</dbReference>
<dbReference type="Gene3D" id="1.10.10.970">
    <property type="entry name" value="RNA 2'-phosphotransferase, Tpt1/KptA family, N-terminal domain"/>
    <property type="match status" value="1"/>
</dbReference>
<evidence type="ECO:0000256" key="5">
    <source>
        <dbReference type="ARBA" id="ARBA00023027"/>
    </source>
</evidence>
<comment type="function">
    <text evidence="1">Catalyzes the last step of tRNA splicing, the transfer of the splice junction 2'-phosphate from ligated tRNA to NAD to produce ADP-ribose 1''-2'' cyclic phosphate.</text>
</comment>
<dbReference type="Gene3D" id="3.20.170.30">
    <property type="match status" value="1"/>
</dbReference>
<evidence type="ECO:0000256" key="2">
    <source>
        <dbReference type="ARBA" id="ARBA00009836"/>
    </source>
</evidence>
<dbReference type="PANTHER" id="PTHR12684">
    <property type="entry name" value="PUTATIVE PHOSPHOTRANSFERASE"/>
    <property type="match status" value="1"/>
</dbReference>
<comment type="catalytic activity">
    <reaction evidence="6">
        <text>2'-phospho-[ligated tRNA] + NAD(+) = mature tRNA + ADP-alpha-D-ribose 1'',2''-cyclic phosphate + nicotinamide</text>
        <dbReference type="Rhea" id="RHEA:23324"/>
        <dbReference type="Rhea" id="RHEA-COMP:11106"/>
        <dbReference type="Rhea" id="RHEA-COMP:11107"/>
        <dbReference type="ChEBI" id="CHEBI:17154"/>
        <dbReference type="ChEBI" id="CHEBI:57540"/>
        <dbReference type="ChEBI" id="CHEBI:76596"/>
        <dbReference type="ChEBI" id="CHEBI:82883"/>
        <dbReference type="ChEBI" id="CHEBI:85027"/>
        <dbReference type="EC" id="2.7.1.160"/>
    </reaction>
</comment>
<accession>I4Y726</accession>
<dbReference type="KEGG" id="wse:WALSEDRAFT_61275"/>
<comment type="similarity">
    <text evidence="2">Belongs to the KptA/TPT1 family.</text>
</comment>
<gene>
    <name evidence="7" type="ORF">WALSEDRAFT_61275</name>
</gene>
<dbReference type="InterPro" id="IPR042080">
    <property type="entry name" value="RNA_2'-PTrans_N"/>
</dbReference>
<dbReference type="FunCoup" id="I4Y726">
    <property type="interactions" value="31"/>
</dbReference>
<evidence type="ECO:0000256" key="1">
    <source>
        <dbReference type="ARBA" id="ARBA00003343"/>
    </source>
</evidence>
<evidence type="ECO:0000256" key="3">
    <source>
        <dbReference type="ARBA" id="ARBA00012007"/>
    </source>
</evidence>
<dbReference type="Pfam" id="PF01885">
    <property type="entry name" value="PTS_2-RNA"/>
    <property type="match status" value="1"/>
</dbReference>
<dbReference type="EC" id="2.7.1.160" evidence="3"/>
<dbReference type="AlphaFoldDB" id="I4Y726"/>
<keyword evidence="8" id="KW-1185">Reference proteome</keyword>
<keyword evidence="4 7" id="KW-0808">Transferase</keyword>
<dbReference type="SUPFAM" id="SSF56399">
    <property type="entry name" value="ADP-ribosylation"/>
    <property type="match status" value="1"/>
</dbReference>
<dbReference type="eggNOG" id="KOG2278">
    <property type="taxonomic scope" value="Eukaryota"/>
</dbReference>
<name>I4Y726_WALMC</name>
<keyword evidence="5" id="KW-0520">NAD</keyword>
<dbReference type="Proteomes" id="UP000005242">
    <property type="component" value="Unassembled WGS sequence"/>
</dbReference>
<dbReference type="EMBL" id="JH668245">
    <property type="protein sequence ID" value="EIM19768.1"/>
    <property type="molecule type" value="Genomic_DNA"/>
</dbReference>
<dbReference type="OrthoDB" id="419694at2759"/>
<organism evidence="7 8">
    <name type="scientific">Wallemia mellicola (strain ATCC MYA-4683 / CBS 633.66)</name>
    <name type="common">Wallemia sebi (CBS 633.66)</name>
    <dbReference type="NCBI Taxonomy" id="671144"/>
    <lineage>
        <taxon>Eukaryota</taxon>
        <taxon>Fungi</taxon>
        <taxon>Dikarya</taxon>
        <taxon>Basidiomycota</taxon>
        <taxon>Wallemiomycotina</taxon>
        <taxon>Wallemiomycetes</taxon>
        <taxon>Wallemiales</taxon>
        <taxon>Wallemiaceae</taxon>
        <taxon>Wallemia</taxon>
    </lineage>
</organism>
<evidence type="ECO:0000256" key="6">
    <source>
        <dbReference type="ARBA" id="ARBA00047949"/>
    </source>
</evidence>
<dbReference type="GO" id="GO:0006388">
    <property type="term" value="P:tRNA splicing, via endonucleolytic cleavage and ligation"/>
    <property type="evidence" value="ECO:0007669"/>
    <property type="project" value="TreeGrafter"/>
</dbReference>
<protein>
    <recommendedName>
        <fullName evidence="3">2'-phosphotransferase</fullName>
        <ecNumber evidence="3">2.7.1.160</ecNumber>
    </recommendedName>
</protein>
<sequence>MNKEIIPPKSAKGRVTDSPDVRYSKTLSYILRHGALKEGLFIRKDGFIKVDDLLQRPKLKGLDYELLQHLVRTNDKKRYQLLDEDGVKLIRAVQGHTLDTSDLELTQILKPSDASIAVHGTNPDAWNKIKNEGLKTMGRQYIHLATGLPGDSEVISGMRKQSSIFIYINLEQSLEDGVKFFKSLNGVILTNGLDGTLPTKYFAKVQNKDGLDI</sequence>
<evidence type="ECO:0000313" key="7">
    <source>
        <dbReference type="EMBL" id="EIM19768.1"/>
    </source>
</evidence>
<dbReference type="STRING" id="671144.I4Y726"/>
<reference evidence="7 8" key="1">
    <citation type="journal article" date="2012" name="Fungal Genet. Biol.">
        <title>The genome of the xerotolerant mold Wallemia sebi reveals adaptations to osmotic stress and suggests cryptic sexual reproduction.</title>
        <authorList>
            <person name="Padamsee M."/>
            <person name="Kumar T.K.A."/>
            <person name="Riley R."/>
            <person name="Binder M."/>
            <person name="Boyd A."/>
            <person name="Calvo A.M."/>
            <person name="Furukawa K."/>
            <person name="Hesse C."/>
            <person name="Hohmann S."/>
            <person name="James T.Y."/>
            <person name="LaButti K."/>
            <person name="Lapidus A."/>
            <person name="Lindquist E."/>
            <person name="Lucas S."/>
            <person name="Miller K."/>
            <person name="Shantappa S."/>
            <person name="Grigoriev I.V."/>
            <person name="Hibbett D.S."/>
            <person name="McLaughlin D.J."/>
            <person name="Spatafora J.W."/>
            <person name="Aime M.C."/>
        </authorList>
    </citation>
    <scope>NUCLEOTIDE SEQUENCE [LARGE SCALE GENOMIC DNA]</scope>
    <source>
        <strain evidence="8">ATCC MYA-4683 / CBS 633.66</strain>
    </source>
</reference>
<dbReference type="HOGENOM" id="CLU_052998_1_1_1"/>
<dbReference type="GeneID" id="18474434"/>
<evidence type="ECO:0000256" key="4">
    <source>
        <dbReference type="ARBA" id="ARBA00022679"/>
    </source>
</evidence>
<dbReference type="OMA" id="RHGASQM"/>
<dbReference type="GO" id="GO:0000215">
    <property type="term" value="F:tRNA 2'-phosphotransferase activity"/>
    <property type="evidence" value="ECO:0007669"/>
    <property type="project" value="UniProtKB-EC"/>
</dbReference>
<proteinExistence type="inferred from homology"/>
<dbReference type="RefSeq" id="XP_006960103.1">
    <property type="nucleotide sequence ID" value="XM_006960041.1"/>
</dbReference>
<dbReference type="InParanoid" id="I4Y726"/>
<evidence type="ECO:0000313" key="8">
    <source>
        <dbReference type="Proteomes" id="UP000005242"/>
    </source>
</evidence>
<dbReference type="InterPro" id="IPR042081">
    <property type="entry name" value="RNA_2'-PTrans_C"/>
</dbReference>